<dbReference type="Gene3D" id="3.60.110.10">
    <property type="entry name" value="Carbon-nitrogen hydrolase"/>
    <property type="match status" value="1"/>
</dbReference>
<sequence>MDDGERKVCVACLQFACSDDREANVQHAERLAREAHAKGAQIVLIQELFEGYYFCQAQRGDYFERAKPRVGHPTISRMQKLAKELNMVIPVSFFEEANNAHYNSIVVIDADGTDLGLYRKSHIPDGPGYQEKFYFNPGDTGFKVFSTKYAKIGVAICWDQWFPEAARAMALMGAEILLYPTAIGSEPQDPGLYSCEHWRRVMQGHAGANVVPLIASNRVGKEIIETEHGPSEITFYGCSFIAGPTGELVATADEKNEAVLVATFDLNKIRRQRHSWGLFRDRRPHLYSVLLTSDGCLPSTNNYAY</sequence>
<dbReference type="OMA" id="APYFCQV"/>
<dbReference type="GO" id="GO:0033388">
    <property type="term" value="P:putrescine biosynthetic process from arginine"/>
    <property type="evidence" value="ECO:0007669"/>
    <property type="project" value="TreeGrafter"/>
</dbReference>
<reference evidence="4" key="1">
    <citation type="submission" date="2021-08" db="EMBL/GenBank/DDBJ databases">
        <title>WGS assembly of Ceratopteris richardii.</title>
        <authorList>
            <person name="Marchant D.B."/>
            <person name="Chen G."/>
            <person name="Jenkins J."/>
            <person name="Shu S."/>
            <person name="Leebens-Mack J."/>
            <person name="Grimwood J."/>
            <person name="Schmutz J."/>
            <person name="Soltis P."/>
            <person name="Soltis D."/>
            <person name="Chen Z.-H."/>
        </authorList>
    </citation>
    <scope>NUCLEOTIDE SEQUENCE</scope>
    <source>
        <strain evidence="4">Whitten #5841</strain>
        <tissue evidence="4">Leaf</tissue>
    </source>
</reference>
<gene>
    <name evidence="4" type="ORF">KP509_34G039700</name>
</gene>
<comment type="similarity">
    <text evidence="2">Belongs to the carbon-nitrogen hydrolase superfamily.</text>
</comment>
<protein>
    <recommendedName>
        <fullName evidence="3">CN hydrolase domain-containing protein</fullName>
    </recommendedName>
</protein>
<keyword evidence="1" id="KW-0378">Hydrolase</keyword>
<dbReference type="PANTHER" id="PTHR43674:SF2">
    <property type="entry name" value="BETA-UREIDOPROPIONASE"/>
    <property type="match status" value="1"/>
</dbReference>
<dbReference type="GO" id="GO:0050126">
    <property type="term" value="F:N-carbamoylputrescine amidase activity"/>
    <property type="evidence" value="ECO:0007669"/>
    <property type="project" value="InterPro"/>
</dbReference>
<dbReference type="InterPro" id="IPR050345">
    <property type="entry name" value="Aliph_Amidase/BUP"/>
</dbReference>
<feature type="domain" description="CN hydrolase" evidence="3">
    <location>
        <begin position="8"/>
        <end position="266"/>
    </location>
</feature>
<evidence type="ECO:0000313" key="5">
    <source>
        <dbReference type="Proteomes" id="UP000825935"/>
    </source>
</evidence>
<organism evidence="4 5">
    <name type="scientific">Ceratopteris richardii</name>
    <name type="common">Triangle waterfern</name>
    <dbReference type="NCBI Taxonomy" id="49495"/>
    <lineage>
        <taxon>Eukaryota</taxon>
        <taxon>Viridiplantae</taxon>
        <taxon>Streptophyta</taxon>
        <taxon>Embryophyta</taxon>
        <taxon>Tracheophyta</taxon>
        <taxon>Polypodiopsida</taxon>
        <taxon>Polypodiidae</taxon>
        <taxon>Polypodiales</taxon>
        <taxon>Pteridineae</taxon>
        <taxon>Pteridaceae</taxon>
        <taxon>Parkerioideae</taxon>
        <taxon>Ceratopteris</taxon>
    </lineage>
</organism>
<proteinExistence type="inferred from homology"/>
<dbReference type="EMBL" id="CM035439">
    <property type="protein sequence ID" value="KAH7284103.1"/>
    <property type="molecule type" value="Genomic_DNA"/>
</dbReference>
<evidence type="ECO:0000313" key="4">
    <source>
        <dbReference type="EMBL" id="KAH7284102.1"/>
    </source>
</evidence>
<keyword evidence="5" id="KW-1185">Reference proteome</keyword>
<dbReference type="AlphaFoldDB" id="A0A8T2QIY2"/>
<dbReference type="InterPro" id="IPR003010">
    <property type="entry name" value="C-N_Hydrolase"/>
</dbReference>
<evidence type="ECO:0000256" key="1">
    <source>
        <dbReference type="ARBA" id="ARBA00022801"/>
    </source>
</evidence>
<dbReference type="PROSITE" id="PS50263">
    <property type="entry name" value="CN_HYDROLASE"/>
    <property type="match status" value="1"/>
</dbReference>
<accession>A0A8T2QIY2</accession>
<dbReference type="PANTHER" id="PTHR43674">
    <property type="entry name" value="NITRILASE C965.09-RELATED"/>
    <property type="match status" value="1"/>
</dbReference>
<dbReference type="CDD" id="cd07573">
    <property type="entry name" value="CPA"/>
    <property type="match status" value="1"/>
</dbReference>
<dbReference type="EMBL" id="CM035439">
    <property type="protein sequence ID" value="KAH7284104.1"/>
    <property type="molecule type" value="Genomic_DNA"/>
</dbReference>
<name>A0A8T2QIY2_CERRI</name>
<dbReference type="NCBIfam" id="TIGR03381">
    <property type="entry name" value="agmatine_aguB"/>
    <property type="match status" value="1"/>
</dbReference>
<dbReference type="Proteomes" id="UP000825935">
    <property type="component" value="Chromosome 34"/>
</dbReference>
<dbReference type="InterPro" id="IPR017755">
    <property type="entry name" value="N-carbamoylputrescine_amidase"/>
</dbReference>
<dbReference type="Pfam" id="PF00795">
    <property type="entry name" value="CN_hydrolase"/>
    <property type="match status" value="1"/>
</dbReference>
<dbReference type="EMBL" id="CM035439">
    <property type="protein sequence ID" value="KAH7284102.1"/>
    <property type="molecule type" value="Genomic_DNA"/>
</dbReference>
<dbReference type="SUPFAM" id="SSF56317">
    <property type="entry name" value="Carbon-nitrogen hydrolase"/>
    <property type="match status" value="1"/>
</dbReference>
<dbReference type="EMBL" id="CM035439">
    <property type="protein sequence ID" value="KAH7284105.1"/>
    <property type="molecule type" value="Genomic_DNA"/>
</dbReference>
<dbReference type="InterPro" id="IPR036526">
    <property type="entry name" value="C-N_Hydrolase_sf"/>
</dbReference>
<evidence type="ECO:0000259" key="3">
    <source>
        <dbReference type="PROSITE" id="PS50263"/>
    </source>
</evidence>
<evidence type="ECO:0000256" key="2">
    <source>
        <dbReference type="ARBA" id="ARBA00034122"/>
    </source>
</evidence>
<dbReference type="OrthoDB" id="412018at2759"/>
<comment type="caution">
    <text evidence="4">The sequence shown here is derived from an EMBL/GenBank/DDBJ whole genome shotgun (WGS) entry which is preliminary data.</text>
</comment>